<organism evidence="1 2">
    <name type="scientific">Triticum turgidum subsp. durum</name>
    <name type="common">Durum wheat</name>
    <name type="synonym">Triticum durum</name>
    <dbReference type="NCBI Taxonomy" id="4567"/>
    <lineage>
        <taxon>Eukaryota</taxon>
        <taxon>Viridiplantae</taxon>
        <taxon>Streptophyta</taxon>
        <taxon>Embryophyta</taxon>
        <taxon>Tracheophyta</taxon>
        <taxon>Spermatophyta</taxon>
        <taxon>Magnoliopsida</taxon>
        <taxon>Liliopsida</taxon>
        <taxon>Poales</taxon>
        <taxon>Poaceae</taxon>
        <taxon>BOP clade</taxon>
        <taxon>Pooideae</taxon>
        <taxon>Triticodae</taxon>
        <taxon>Triticeae</taxon>
        <taxon>Triticinae</taxon>
        <taxon>Triticum</taxon>
    </lineage>
</organism>
<dbReference type="Gramene" id="TRITD4Av1G012830.1">
    <property type="protein sequence ID" value="TRITD4Av1G012830.1"/>
    <property type="gene ID" value="TRITD4Av1G012830"/>
</dbReference>
<dbReference type="EMBL" id="LT934117">
    <property type="protein sequence ID" value="VAH87679.1"/>
    <property type="molecule type" value="Genomic_DNA"/>
</dbReference>
<dbReference type="Proteomes" id="UP000324705">
    <property type="component" value="Chromosome 4A"/>
</dbReference>
<evidence type="ECO:0000313" key="1">
    <source>
        <dbReference type="EMBL" id="VAH87679.1"/>
    </source>
</evidence>
<proteinExistence type="predicted"/>
<keyword evidence="2" id="KW-1185">Reference proteome</keyword>
<gene>
    <name evidence="1" type="ORF">TRITD_4Av1G012830</name>
</gene>
<accession>A0A9R0VVP8</accession>
<dbReference type="AlphaFoldDB" id="A0A9R0VVP8"/>
<protein>
    <submittedName>
        <fullName evidence="1">Uncharacterized protein</fullName>
    </submittedName>
</protein>
<name>A0A9R0VVP8_TRITD</name>
<evidence type="ECO:0000313" key="2">
    <source>
        <dbReference type="Proteomes" id="UP000324705"/>
    </source>
</evidence>
<sequence>MIGYTQPMEHVAEIFSPALITLCMQYRNYRLELPEQSFDPTFLVTLAGGSTKLCSLGVAALSHLFAGNFLFGNHLVAFDGLAEEERMKRQVDEQQKELHQQEPAHLPVQYCPFGHGTTVHPLVRLTLTVIKMKF</sequence>
<dbReference type="OMA" id="QPMEHVA"/>
<reference evidence="1 2" key="1">
    <citation type="submission" date="2017-09" db="EMBL/GenBank/DDBJ databases">
        <authorList>
            <consortium name="International Durum Wheat Genome Sequencing Consortium (IDWGSC)"/>
            <person name="Milanesi L."/>
        </authorList>
    </citation>
    <scope>NUCLEOTIDE SEQUENCE [LARGE SCALE GENOMIC DNA]</scope>
    <source>
        <strain evidence="2">cv. Svevo</strain>
    </source>
</reference>